<dbReference type="PROSITE" id="PS51471">
    <property type="entry name" value="FE2OG_OXY"/>
    <property type="match status" value="1"/>
</dbReference>
<gene>
    <name evidence="8" type="primary">alkB</name>
    <name evidence="8" type="ORF">TPA0598_03_05500</name>
</gene>
<dbReference type="Gene3D" id="2.60.120.590">
    <property type="entry name" value="Alpha-ketoglutarate-dependent dioxygenase AlkB-like"/>
    <property type="match status" value="1"/>
</dbReference>
<evidence type="ECO:0000256" key="1">
    <source>
        <dbReference type="ARBA" id="ARBA00022723"/>
    </source>
</evidence>
<dbReference type="EMBL" id="BBNO01000003">
    <property type="protein sequence ID" value="GAO08089.1"/>
    <property type="molecule type" value="Genomic_DNA"/>
</dbReference>
<feature type="binding site" evidence="5">
    <location>
        <position position="245"/>
    </location>
    <ligand>
        <name>Fe cation</name>
        <dbReference type="ChEBI" id="CHEBI:24875"/>
        <note>catalytic</note>
    </ligand>
</feature>
<dbReference type="InterPro" id="IPR037151">
    <property type="entry name" value="AlkB-like_sf"/>
</dbReference>
<feature type="binding site" evidence="5">
    <location>
        <position position="191"/>
    </location>
    <ligand>
        <name>Fe cation</name>
        <dbReference type="ChEBI" id="CHEBI:24875"/>
        <note>catalytic</note>
    </ligand>
</feature>
<dbReference type="AlphaFoldDB" id="A0A0P4R6Q3"/>
<dbReference type="InterPro" id="IPR027450">
    <property type="entry name" value="AlkB-like"/>
</dbReference>
<evidence type="ECO:0000256" key="5">
    <source>
        <dbReference type="PIRSR" id="PIRSR604574-2"/>
    </source>
</evidence>
<keyword evidence="3" id="KW-0560">Oxidoreductase</keyword>
<evidence type="ECO:0000256" key="3">
    <source>
        <dbReference type="ARBA" id="ARBA00023002"/>
    </source>
</evidence>
<feature type="compositionally biased region" description="Gly residues" evidence="6">
    <location>
        <begin position="23"/>
        <end position="53"/>
    </location>
</feature>
<evidence type="ECO:0000256" key="6">
    <source>
        <dbReference type="SAM" id="MobiDB-lite"/>
    </source>
</evidence>
<dbReference type="PANTHER" id="PTHR16557:SF2">
    <property type="entry name" value="NUCLEIC ACID DIOXYGENASE ALKBH1"/>
    <property type="match status" value="1"/>
</dbReference>
<dbReference type="InterPro" id="IPR004574">
    <property type="entry name" value="Alkb"/>
</dbReference>
<keyword evidence="1 5" id="KW-0479">Metal-binding</keyword>
<organism evidence="8 9">
    <name type="scientific">Streptomyces lydicamycinicus</name>
    <dbReference type="NCBI Taxonomy" id="1546107"/>
    <lineage>
        <taxon>Bacteria</taxon>
        <taxon>Bacillati</taxon>
        <taxon>Actinomycetota</taxon>
        <taxon>Actinomycetes</taxon>
        <taxon>Kitasatosporales</taxon>
        <taxon>Streptomycetaceae</taxon>
        <taxon>Streptomyces</taxon>
    </lineage>
</organism>
<evidence type="ECO:0000256" key="4">
    <source>
        <dbReference type="ARBA" id="ARBA00023004"/>
    </source>
</evidence>
<dbReference type="GO" id="GO:0035513">
    <property type="term" value="P:oxidative RNA demethylation"/>
    <property type="evidence" value="ECO:0007669"/>
    <property type="project" value="TreeGrafter"/>
</dbReference>
<reference evidence="9" key="1">
    <citation type="submission" date="2014-09" db="EMBL/GenBank/DDBJ databases">
        <title>Whole genome shotgun sequence of Streptomyces sp. NBRC 110027.</title>
        <authorList>
            <person name="Komaki H."/>
            <person name="Ichikawa N."/>
            <person name="Katano-Makiyama Y."/>
            <person name="Hosoyama A."/>
            <person name="Hashimoto M."/>
            <person name="Uohara A."/>
            <person name="Kitahashi Y."/>
            <person name="Ohji S."/>
            <person name="Kimura A."/>
            <person name="Yamazoe A."/>
            <person name="Igarashi Y."/>
            <person name="Fujita N."/>
        </authorList>
    </citation>
    <scope>NUCLEOTIDE SEQUENCE [LARGE SCALE GENOMIC DNA]</scope>
    <source>
        <strain evidence="9">NBRC 110027</strain>
    </source>
</reference>
<accession>A0A0P4R6Q3</accession>
<dbReference type="GO" id="GO:0035516">
    <property type="term" value="F:broad specificity oxidative DNA demethylase activity"/>
    <property type="evidence" value="ECO:0007669"/>
    <property type="project" value="TreeGrafter"/>
</dbReference>
<dbReference type="SUPFAM" id="SSF51197">
    <property type="entry name" value="Clavaminate synthase-like"/>
    <property type="match status" value="1"/>
</dbReference>
<sequence length="277" mass="29383">MRQEQMSTPLPGFEEFEEPAGAKGPGRPGISGGHGGSDGDGGAVGSGEPGGRHSGVPGQSPARSDHRREIAPGAVHVPGWLTMAQQRELVTACRGWARGPAPIRHTKLPRGGVMSVQTVCIGWHWQPYAYTRTADDVNGARVAEFPPWMVDLGRRALVEAYQDSTAGDGYTPDTALINFYDDQAKLGMHQDKEERSGAPVVSLSIGDTCVFRFGNTETRTKPYTDVELASGDLFVFGGPSRFAYHGVPKVRPGTGDPASGLAGGRLNITMRVTGLDG</sequence>
<comment type="cofactor">
    <cofactor evidence="5">
        <name>Fe(2+)</name>
        <dbReference type="ChEBI" id="CHEBI:29033"/>
    </cofactor>
    <text evidence="5">Binds 1 Fe(2+) ion per subunit.</text>
</comment>
<dbReference type="GO" id="GO:0005737">
    <property type="term" value="C:cytoplasm"/>
    <property type="evidence" value="ECO:0007669"/>
    <property type="project" value="TreeGrafter"/>
</dbReference>
<feature type="binding site" evidence="5">
    <location>
        <position position="189"/>
    </location>
    <ligand>
        <name>Fe cation</name>
        <dbReference type="ChEBI" id="CHEBI:24875"/>
        <note>catalytic</note>
    </ligand>
</feature>
<dbReference type="Proteomes" id="UP000048965">
    <property type="component" value="Unassembled WGS sequence"/>
</dbReference>
<keyword evidence="4 5" id="KW-0408">Iron</keyword>
<feature type="region of interest" description="Disordered" evidence="6">
    <location>
        <begin position="1"/>
        <end position="65"/>
    </location>
</feature>
<evidence type="ECO:0000256" key="2">
    <source>
        <dbReference type="ARBA" id="ARBA00022964"/>
    </source>
</evidence>
<evidence type="ECO:0000313" key="9">
    <source>
        <dbReference type="Proteomes" id="UP000048965"/>
    </source>
</evidence>
<dbReference type="InterPro" id="IPR005123">
    <property type="entry name" value="Oxoglu/Fe-dep_dioxygenase_dom"/>
</dbReference>
<feature type="domain" description="Fe2OG dioxygenase" evidence="7">
    <location>
        <begin position="171"/>
        <end position="274"/>
    </location>
</feature>
<dbReference type="GO" id="GO:0035515">
    <property type="term" value="F:oxidative RNA demethylase activity"/>
    <property type="evidence" value="ECO:0007669"/>
    <property type="project" value="TreeGrafter"/>
</dbReference>
<evidence type="ECO:0000313" key="8">
    <source>
        <dbReference type="EMBL" id="GAO08089.1"/>
    </source>
</evidence>
<evidence type="ECO:0000259" key="7">
    <source>
        <dbReference type="PROSITE" id="PS51471"/>
    </source>
</evidence>
<dbReference type="GO" id="GO:0008198">
    <property type="term" value="F:ferrous iron binding"/>
    <property type="evidence" value="ECO:0007669"/>
    <property type="project" value="TreeGrafter"/>
</dbReference>
<protein>
    <submittedName>
        <fullName evidence="8">Putative alpha-ketoglutarate-dependent dioxygenase AlkB</fullName>
    </submittedName>
</protein>
<proteinExistence type="predicted"/>
<dbReference type="Pfam" id="PF13532">
    <property type="entry name" value="2OG-FeII_Oxy_2"/>
    <property type="match status" value="1"/>
</dbReference>
<keyword evidence="2 8" id="KW-0223">Dioxygenase</keyword>
<keyword evidence="9" id="KW-1185">Reference proteome</keyword>
<name>A0A0P4R6Q3_9ACTN</name>
<dbReference type="PANTHER" id="PTHR16557">
    <property type="entry name" value="ALKYLATED DNA REPAIR PROTEIN ALKB-RELATED"/>
    <property type="match status" value="1"/>
</dbReference>
<comment type="caution">
    <text evidence="8">The sequence shown here is derived from an EMBL/GenBank/DDBJ whole genome shotgun (WGS) entry which is preliminary data.</text>
</comment>
<reference evidence="8 9" key="2">
    <citation type="journal article" date="2015" name="Stand. Genomic Sci.">
        <title>Draft genome sequence of marine-derived Streptomyces sp. TP-A0598, a producer of anti-MRSA antibiotic lydicamycins.</title>
        <authorList>
            <person name="Komaki H."/>
            <person name="Ichikawa N."/>
            <person name="Hosoyama A."/>
            <person name="Fujita N."/>
            <person name="Igarashi Y."/>
        </authorList>
    </citation>
    <scope>NUCLEOTIDE SEQUENCE [LARGE SCALE GENOMIC DNA]</scope>
    <source>
        <strain evidence="8 9">NBRC 110027</strain>
    </source>
</reference>